<accession>A0AA39H6R8</accession>
<proteinExistence type="predicted"/>
<feature type="domain" description="MOSC" evidence="2">
    <location>
        <begin position="188"/>
        <end position="342"/>
    </location>
</feature>
<dbReference type="InterPro" id="IPR005303">
    <property type="entry name" value="MOCOS_middle"/>
</dbReference>
<evidence type="ECO:0000259" key="2">
    <source>
        <dbReference type="PROSITE" id="PS51340"/>
    </source>
</evidence>
<dbReference type="InterPro" id="IPR011037">
    <property type="entry name" value="Pyrv_Knase-like_insert_dom_sf"/>
</dbReference>
<dbReference type="PANTHER" id="PTHR36930">
    <property type="entry name" value="METAL-SULFUR CLUSTER BIOSYNTHESIS PROTEINS YUAD-RELATED"/>
    <property type="match status" value="1"/>
</dbReference>
<gene>
    <name evidence="3" type="ORF">QR680_003440</name>
</gene>
<dbReference type="GO" id="GO:0030170">
    <property type="term" value="F:pyridoxal phosphate binding"/>
    <property type="evidence" value="ECO:0007669"/>
    <property type="project" value="InterPro"/>
</dbReference>
<dbReference type="SUPFAM" id="SSF141673">
    <property type="entry name" value="MOSC N-terminal domain-like"/>
    <property type="match status" value="1"/>
</dbReference>
<dbReference type="GO" id="GO:0003824">
    <property type="term" value="F:catalytic activity"/>
    <property type="evidence" value="ECO:0007669"/>
    <property type="project" value="InterPro"/>
</dbReference>
<dbReference type="PANTHER" id="PTHR36930:SF1">
    <property type="entry name" value="MOSC DOMAIN-CONTAINING PROTEIN"/>
    <property type="match status" value="1"/>
</dbReference>
<organism evidence="3 4">
    <name type="scientific">Steinernema hermaphroditum</name>
    <dbReference type="NCBI Taxonomy" id="289476"/>
    <lineage>
        <taxon>Eukaryota</taxon>
        <taxon>Metazoa</taxon>
        <taxon>Ecdysozoa</taxon>
        <taxon>Nematoda</taxon>
        <taxon>Chromadorea</taxon>
        <taxon>Rhabditida</taxon>
        <taxon>Tylenchina</taxon>
        <taxon>Panagrolaimomorpha</taxon>
        <taxon>Strongyloidoidea</taxon>
        <taxon>Steinernematidae</taxon>
        <taxon>Steinernema</taxon>
    </lineage>
</organism>
<dbReference type="PROSITE" id="PS51340">
    <property type="entry name" value="MOSC"/>
    <property type="match status" value="1"/>
</dbReference>
<protein>
    <recommendedName>
        <fullName evidence="2">MOSC domain-containing protein</fullName>
    </recommendedName>
</protein>
<keyword evidence="1" id="KW-0812">Transmembrane</keyword>
<keyword evidence="1" id="KW-0472">Membrane</keyword>
<dbReference type="Proteomes" id="UP001175271">
    <property type="component" value="Unassembled WGS sequence"/>
</dbReference>
<dbReference type="InterPro" id="IPR052716">
    <property type="entry name" value="MOSC_domain"/>
</dbReference>
<dbReference type="EMBL" id="JAUCMV010000005">
    <property type="protein sequence ID" value="KAK0400285.1"/>
    <property type="molecule type" value="Genomic_DNA"/>
</dbReference>
<dbReference type="Pfam" id="PF03476">
    <property type="entry name" value="MOSC_N"/>
    <property type="match status" value="1"/>
</dbReference>
<dbReference type="Pfam" id="PF03473">
    <property type="entry name" value="MOSC"/>
    <property type="match status" value="1"/>
</dbReference>
<dbReference type="AlphaFoldDB" id="A0AA39H6R8"/>
<dbReference type="SUPFAM" id="SSF50800">
    <property type="entry name" value="PK beta-barrel domain-like"/>
    <property type="match status" value="1"/>
</dbReference>
<dbReference type="InterPro" id="IPR005302">
    <property type="entry name" value="MoCF_Sase_C"/>
</dbReference>
<reference evidence="3" key="1">
    <citation type="submission" date="2023-06" db="EMBL/GenBank/DDBJ databases">
        <title>Genomic analysis of the entomopathogenic nematode Steinernema hermaphroditum.</title>
        <authorList>
            <person name="Schwarz E.M."/>
            <person name="Heppert J.K."/>
            <person name="Baniya A."/>
            <person name="Schwartz H.T."/>
            <person name="Tan C.-H."/>
            <person name="Antoshechkin I."/>
            <person name="Sternberg P.W."/>
            <person name="Goodrich-Blair H."/>
            <person name="Dillman A.R."/>
        </authorList>
    </citation>
    <scope>NUCLEOTIDE SEQUENCE</scope>
    <source>
        <strain evidence="3">PS9179</strain>
        <tissue evidence="3">Whole animal</tissue>
    </source>
</reference>
<feature type="transmembrane region" description="Helical" evidence="1">
    <location>
        <begin position="12"/>
        <end position="31"/>
    </location>
</feature>
<dbReference type="GO" id="GO:0030151">
    <property type="term" value="F:molybdenum ion binding"/>
    <property type="evidence" value="ECO:0007669"/>
    <property type="project" value="InterPro"/>
</dbReference>
<comment type="caution">
    <text evidence="3">The sequence shown here is derived from an EMBL/GenBank/DDBJ whole genome shotgun (WGS) entry which is preliminary data.</text>
</comment>
<sequence length="348" mass="40066">MAADLFGRRDVRLGLAVASSALIAIPVYQYVRRAYFEWRYPWVEIGKVEHLYVYPIKSCKGNEVETLKCELLGPSSGEDFDRFFLVIDDETNHFYTSRQMPKLMLLEAHVKENVLELRTPDGKQLGVNLEKILKDHITRPSTLFHKERQDGLDCGDDVASFITDFLNLQDKPCRLVYYQQDLYSDRRLTTSQNWWNNAVPIRTDEHSFVDNAPYHAFSLASVDYLNEQLQSAGVPPVTHKNFRPNIVVSGPPPHNEDRWLQLRINNTEFVCYRPCDRCVMTTITPDTASKNPESQPIKKLREYRLAPEGKMRAEFKQSPIFGVYMGLIKSGTVNTGDAVFARYKSTPF</sequence>
<keyword evidence="1" id="KW-1133">Transmembrane helix</keyword>
<evidence type="ECO:0000256" key="1">
    <source>
        <dbReference type="SAM" id="Phobius"/>
    </source>
</evidence>
<evidence type="ECO:0000313" key="4">
    <source>
        <dbReference type="Proteomes" id="UP001175271"/>
    </source>
</evidence>
<name>A0AA39H6R8_9BILA</name>
<evidence type="ECO:0000313" key="3">
    <source>
        <dbReference type="EMBL" id="KAK0400285.1"/>
    </source>
</evidence>
<keyword evidence="4" id="KW-1185">Reference proteome</keyword>